<dbReference type="SUPFAM" id="SSF48452">
    <property type="entry name" value="TPR-like"/>
    <property type="match status" value="1"/>
</dbReference>
<gene>
    <name evidence="1" type="ORF">ACFFRN_44530</name>
</gene>
<dbReference type="Gene3D" id="1.25.40.10">
    <property type="entry name" value="Tetratricopeptide repeat domain"/>
    <property type="match status" value="1"/>
</dbReference>
<evidence type="ECO:0008006" key="3">
    <source>
        <dbReference type="Google" id="ProtNLM"/>
    </source>
</evidence>
<evidence type="ECO:0000313" key="2">
    <source>
        <dbReference type="Proteomes" id="UP001589646"/>
    </source>
</evidence>
<evidence type="ECO:0000313" key="1">
    <source>
        <dbReference type="EMBL" id="MFB9533703.1"/>
    </source>
</evidence>
<name>A0ABV5QE09_9ACTN</name>
<dbReference type="RefSeq" id="WP_379479260.1">
    <property type="nucleotide sequence ID" value="NZ_JBHMCE010000020.1"/>
</dbReference>
<dbReference type="Proteomes" id="UP001589646">
    <property type="component" value="Unassembled WGS sequence"/>
</dbReference>
<sequence>MTLHEIKPVATLRTPVVEIAPVTRESDLNAELDSKVSELRRRMAEEGRGEGLRIKLADQSVADLSLVIESEEEGLLQDARVNVASGSYDLALELLDELLELVPRHQEGRYLTACCHYGRGGDGLRHALRLLRPLRDEPLAEELAEQVRQLRAELRRVLTPSEVIEFAALAQADRGAATARMREFIELAPEEGSCYQVLAISLASTGAAEEALTVVEEGLAVAEQDRAPVEALARRLRIMLLRPRAAAALDAFKTGGYEQALAELRRLEPRWRGLPVARDLDDYLAELAATGRLAAPKVPFDRAEDLYSLIAEHEASIALTLLNEGRMEQAEPLLTAALGYVPLFPWMNFLYALCLYLRGGDTVRSSRAVEIALRDPTIAQAAELRQAIMAQREAQLINPLVLRFNAILEHVPAEGHTAESLGQMAQRLRALGEEVPGLHQRMLTSAGEATLERLSEAVRTNLADVLELMEFAQLSEEFGQIMSQARGVPSSRLRDRLTALDGKVRRRARDADVGRKHFDDLTGAIRQAMAAVGEQDLVVRFNALFEGRPPDRWRLSQELDAIASEIPGLRSSANPETVRRLDDLDQAIRRIKRQIS</sequence>
<keyword evidence="2" id="KW-1185">Reference proteome</keyword>
<comment type="caution">
    <text evidence="1">The sequence shown here is derived from an EMBL/GenBank/DDBJ whole genome shotgun (WGS) entry which is preliminary data.</text>
</comment>
<dbReference type="InterPro" id="IPR011990">
    <property type="entry name" value="TPR-like_helical_dom_sf"/>
</dbReference>
<reference evidence="1 2" key="1">
    <citation type="submission" date="2024-09" db="EMBL/GenBank/DDBJ databases">
        <authorList>
            <person name="Sun Q."/>
            <person name="Mori K."/>
        </authorList>
    </citation>
    <scope>NUCLEOTIDE SEQUENCE [LARGE SCALE GENOMIC DNA]</scope>
    <source>
        <strain evidence="1 2">JCM 3323</strain>
    </source>
</reference>
<accession>A0ABV5QE09</accession>
<protein>
    <recommendedName>
        <fullName evidence="3">Tetratricopeptide repeat protein</fullName>
    </recommendedName>
</protein>
<organism evidence="1 2">
    <name type="scientific">Nonomuraea roseola</name>
    <dbReference type="NCBI Taxonomy" id="46179"/>
    <lineage>
        <taxon>Bacteria</taxon>
        <taxon>Bacillati</taxon>
        <taxon>Actinomycetota</taxon>
        <taxon>Actinomycetes</taxon>
        <taxon>Streptosporangiales</taxon>
        <taxon>Streptosporangiaceae</taxon>
        <taxon>Nonomuraea</taxon>
    </lineage>
</organism>
<proteinExistence type="predicted"/>
<dbReference type="EMBL" id="JBHMCE010000020">
    <property type="protein sequence ID" value="MFB9533703.1"/>
    <property type="molecule type" value="Genomic_DNA"/>
</dbReference>